<name>A0AAV4Y462_CAEEX</name>
<accession>A0AAV4Y462</accession>
<gene>
    <name evidence="2" type="ORF">CEXT_460311</name>
</gene>
<dbReference type="Proteomes" id="UP001054945">
    <property type="component" value="Unassembled WGS sequence"/>
</dbReference>
<proteinExistence type="predicted"/>
<dbReference type="EMBL" id="BPLR01001234">
    <property type="protein sequence ID" value="GIZ00985.1"/>
    <property type="molecule type" value="Genomic_DNA"/>
</dbReference>
<feature type="region of interest" description="Disordered" evidence="1">
    <location>
        <begin position="1"/>
        <end position="60"/>
    </location>
</feature>
<evidence type="ECO:0000313" key="3">
    <source>
        <dbReference type="Proteomes" id="UP001054945"/>
    </source>
</evidence>
<protein>
    <submittedName>
        <fullName evidence="2">Uncharacterized protein</fullName>
    </submittedName>
</protein>
<reference evidence="2 3" key="1">
    <citation type="submission" date="2021-06" db="EMBL/GenBank/DDBJ databases">
        <title>Caerostris extrusa draft genome.</title>
        <authorList>
            <person name="Kono N."/>
            <person name="Arakawa K."/>
        </authorList>
    </citation>
    <scope>NUCLEOTIDE SEQUENCE [LARGE SCALE GENOMIC DNA]</scope>
</reference>
<evidence type="ECO:0000256" key="1">
    <source>
        <dbReference type="SAM" id="MobiDB-lite"/>
    </source>
</evidence>
<evidence type="ECO:0000313" key="2">
    <source>
        <dbReference type="EMBL" id="GIZ00985.1"/>
    </source>
</evidence>
<keyword evidence="3" id="KW-1185">Reference proteome</keyword>
<comment type="caution">
    <text evidence="2">The sequence shown here is derived from an EMBL/GenBank/DDBJ whole genome shotgun (WGS) entry which is preliminary data.</text>
</comment>
<organism evidence="2 3">
    <name type="scientific">Caerostris extrusa</name>
    <name type="common">Bark spider</name>
    <name type="synonym">Caerostris bankana</name>
    <dbReference type="NCBI Taxonomy" id="172846"/>
    <lineage>
        <taxon>Eukaryota</taxon>
        <taxon>Metazoa</taxon>
        <taxon>Ecdysozoa</taxon>
        <taxon>Arthropoda</taxon>
        <taxon>Chelicerata</taxon>
        <taxon>Arachnida</taxon>
        <taxon>Araneae</taxon>
        <taxon>Araneomorphae</taxon>
        <taxon>Entelegynae</taxon>
        <taxon>Araneoidea</taxon>
        <taxon>Araneidae</taxon>
        <taxon>Caerostris</taxon>
    </lineage>
</organism>
<dbReference type="AlphaFoldDB" id="A0AAV4Y462"/>
<sequence>MSPRVASFPGGISSAPFRMSIPPSSPGRQRTADRISGRYPVTNSRVHPPPSNGKRSAKEYSLRAAEKSRWSHKMNFTSSVTSLPLAIGPLKNHVARIKKVLILGLNQSLFIFIYKRNF</sequence>